<protein>
    <recommendedName>
        <fullName evidence="5">Tryptophan-rich sensory protein</fullName>
    </recommendedName>
</protein>
<accession>A0A835ZJ92</accession>
<dbReference type="AlphaFoldDB" id="A0A835ZJ92"/>
<dbReference type="PANTHER" id="PTHR33802:SF1">
    <property type="entry name" value="XK-RELATED PROTEIN"/>
    <property type="match status" value="1"/>
</dbReference>
<dbReference type="Proteomes" id="UP000664859">
    <property type="component" value="Unassembled WGS sequence"/>
</dbReference>
<feature type="transmembrane region" description="Helical" evidence="2">
    <location>
        <begin position="75"/>
        <end position="97"/>
    </location>
</feature>
<feature type="region of interest" description="Disordered" evidence="1">
    <location>
        <begin position="1"/>
        <end position="24"/>
    </location>
</feature>
<evidence type="ECO:0000256" key="2">
    <source>
        <dbReference type="SAM" id="Phobius"/>
    </source>
</evidence>
<name>A0A835ZJ92_9STRA</name>
<keyword evidence="2" id="KW-0812">Transmembrane</keyword>
<proteinExistence type="predicted"/>
<comment type="caution">
    <text evidence="3">The sequence shown here is derived from an EMBL/GenBank/DDBJ whole genome shotgun (WGS) entry which is preliminary data.</text>
</comment>
<keyword evidence="2" id="KW-0472">Membrane</keyword>
<dbReference type="OrthoDB" id="5586934at2759"/>
<dbReference type="EMBL" id="JAFCMP010000014">
    <property type="protein sequence ID" value="KAG5191764.1"/>
    <property type="molecule type" value="Genomic_DNA"/>
</dbReference>
<sequence length="286" mass="29273">MTSQADATPLLKGQNNDAGQPSPAAPRWLADRAVTANVVAFALNFAVVGASNFGLWGKTNKDVSDSIPTLTTPAAYAFSIWGLIFTSETALVVWQALPRNAGNLAVKQGLGPWFAAACVLQAVWSIAFAQEALTLSAVILVGIAVCLGKASANLAGFRARGAAWFDHLILHAPIGLHAGWTCAAALVNINLAAAQTSGVAAQVTAAIVTVFAAAAAAAVYGVVLLDPAFLAAVVWALAAIVANDGGYRDALLGKEVARGLTGAITVIWVGLLALQVVAVAARRLRK</sequence>
<feature type="transmembrane region" description="Helical" evidence="2">
    <location>
        <begin position="109"/>
        <end position="129"/>
    </location>
</feature>
<reference evidence="3" key="1">
    <citation type="submission" date="2021-02" db="EMBL/GenBank/DDBJ databases">
        <title>First Annotated Genome of the Yellow-green Alga Tribonema minus.</title>
        <authorList>
            <person name="Mahan K.M."/>
        </authorList>
    </citation>
    <scope>NUCLEOTIDE SEQUENCE</scope>
    <source>
        <strain evidence="3">UTEX B ZZ1240</strain>
    </source>
</reference>
<feature type="transmembrane region" description="Helical" evidence="2">
    <location>
        <begin position="135"/>
        <end position="156"/>
    </location>
</feature>
<feature type="transmembrane region" description="Helical" evidence="2">
    <location>
        <begin position="199"/>
        <end position="222"/>
    </location>
</feature>
<organism evidence="3 4">
    <name type="scientific">Tribonema minus</name>
    <dbReference type="NCBI Taxonomy" id="303371"/>
    <lineage>
        <taxon>Eukaryota</taxon>
        <taxon>Sar</taxon>
        <taxon>Stramenopiles</taxon>
        <taxon>Ochrophyta</taxon>
        <taxon>PX clade</taxon>
        <taxon>Xanthophyceae</taxon>
        <taxon>Tribonematales</taxon>
        <taxon>Tribonemataceae</taxon>
        <taxon>Tribonema</taxon>
    </lineage>
</organism>
<dbReference type="PANTHER" id="PTHR33802">
    <property type="entry name" value="SI:CH211-161H7.5-RELATED"/>
    <property type="match status" value="1"/>
</dbReference>
<feature type="transmembrane region" description="Helical" evidence="2">
    <location>
        <begin position="229"/>
        <end position="247"/>
    </location>
</feature>
<evidence type="ECO:0000256" key="1">
    <source>
        <dbReference type="SAM" id="MobiDB-lite"/>
    </source>
</evidence>
<gene>
    <name evidence="3" type="ORF">JKP88DRAFT_230700</name>
</gene>
<feature type="transmembrane region" description="Helical" evidence="2">
    <location>
        <begin position="168"/>
        <end position="193"/>
    </location>
</feature>
<feature type="transmembrane region" description="Helical" evidence="2">
    <location>
        <begin position="259"/>
        <end position="281"/>
    </location>
</feature>
<keyword evidence="2" id="KW-1133">Transmembrane helix</keyword>
<keyword evidence="4" id="KW-1185">Reference proteome</keyword>
<evidence type="ECO:0008006" key="5">
    <source>
        <dbReference type="Google" id="ProtNLM"/>
    </source>
</evidence>
<evidence type="ECO:0000313" key="3">
    <source>
        <dbReference type="EMBL" id="KAG5191764.1"/>
    </source>
</evidence>
<evidence type="ECO:0000313" key="4">
    <source>
        <dbReference type="Proteomes" id="UP000664859"/>
    </source>
</evidence>
<feature type="transmembrane region" description="Helical" evidence="2">
    <location>
        <begin position="34"/>
        <end position="55"/>
    </location>
</feature>